<reference evidence="1 2" key="1">
    <citation type="submission" date="2009-02" db="EMBL/GenBank/DDBJ databases">
        <title>The Genome Sequence of Oxalobacter formigenes OXCC13.</title>
        <authorList>
            <consortium name="The Broad Institute Genome Sequencing Platform"/>
            <person name="Ward D."/>
            <person name="Young S.K."/>
            <person name="Kodira C.D."/>
            <person name="Zeng Q."/>
            <person name="Koehrsen M."/>
            <person name="Alvarado L."/>
            <person name="Berlin A."/>
            <person name="Borenstein D."/>
            <person name="Chen Z."/>
            <person name="Engels R."/>
            <person name="Freedman E."/>
            <person name="Gellesch M."/>
            <person name="Goldberg J."/>
            <person name="Griggs A."/>
            <person name="Gujja S."/>
            <person name="Heiman D."/>
            <person name="Hepburn T."/>
            <person name="Howarth C."/>
            <person name="Jen D."/>
            <person name="Larson L."/>
            <person name="Lewis B."/>
            <person name="Mehta T."/>
            <person name="Park D."/>
            <person name="Pearson M."/>
            <person name="Roberts A."/>
            <person name="Saif S."/>
            <person name="Shea T."/>
            <person name="Shenoy N."/>
            <person name="Sisk P."/>
            <person name="Stolte C."/>
            <person name="Sykes S."/>
            <person name="Walk T."/>
            <person name="White J."/>
            <person name="Yandava C."/>
            <person name="Allison M.J."/>
            <person name="Lander E."/>
            <person name="Nusbaum C."/>
            <person name="Galagan J."/>
            <person name="Birren B."/>
        </authorList>
    </citation>
    <scope>NUCLEOTIDE SEQUENCE [LARGE SCALE GENOMIC DNA]</scope>
    <source>
        <strain evidence="1 2">OXCC13</strain>
    </source>
</reference>
<dbReference type="GO" id="GO:0003677">
    <property type="term" value="F:DNA binding"/>
    <property type="evidence" value="ECO:0007669"/>
    <property type="project" value="InterPro"/>
</dbReference>
<dbReference type="SUPFAM" id="SSF47413">
    <property type="entry name" value="lambda repressor-like DNA-binding domains"/>
    <property type="match status" value="1"/>
</dbReference>
<accession>C3X7V3</accession>
<dbReference type="Pfam" id="PF05269">
    <property type="entry name" value="Phage_CII"/>
    <property type="match status" value="1"/>
</dbReference>
<dbReference type="Proteomes" id="UP000005089">
    <property type="component" value="Unassembled WGS sequence"/>
</dbReference>
<dbReference type="STRING" id="847.BRW83_1964"/>
<evidence type="ECO:0000313" key="1">
    <source>
        <dbReference type="EMBL" id="EEO29279.1"/>
    </source>
</evidence>
<name>C3X7V3_OXAFO</name>
<dbReference type="GeneID" id="77135791"/>
<evidence type="ECO:0000313" key="2">
    <source>
        <dbReference type="Proteomes" id="UP000005089"/>
    </source>
</evidence>
<protein>
    <submittedName>
        <fullName evidence="1">Bacteriophage CII protein</fullName>
    </submittedName>
</protein>
<dbReference type="EMBL" id="GG658170">
    <property type="protein sequence ID" value="EEO29279.1"/>
    <property type="molecule type" value="Genomic_DNA"/>
</dbReference>
<dbReference type="AlphaFoldDB" id="C3X7V3"/>
<gene>
    <name evidence="1" type="ORF">OFBG_00307</name>
</gene>
<proteinExistence type="predicted"/>
<dbReference type="InterPro" id="IPR007933">
    <property type="entry name" value="Transcrpt_activ_CII"/>
</dbReference>
<dbReference type="InterPro" id="IPR010982">
    <property type="entry name" value="Lambda_DNA-bd_dom_sf"/>
</dbReference>
<dbReference type="GO" id="GO:0006355">
    <property type="term" value="P:regulation of DNA-templated transcription"/>
    <property type="evidence" value="ECO:0007669"/>
    <property type="project" value="InterPro"/>
</dbReference>
<sequence length="109" mass="12621">MTTETVSQERHAKTRRKAQKLRAEFLQRLADVTQVTASERIGVDDSTVNRWTNDDRFFQFFLLLTACELKITDVNDMPISREMQKAFPAAMRMAANWMEDQLEGYGDGE</sequence>
<dbReference type="RefSeq" id="WP_005879644.1">
    <property type="nucleotide sequence ID" value="NZ_CP019430.1"/>
</dbReference>
<keyword evidence="2" id="KW-1185">Reference proteome</keyword>
<organism evidence="1 2">
    <name type="scientific">Oxalobacter formigenes OXCC13</name>
    <dbReference type="NCBI Taxonomy" id="556269"/>
    <lineage>
        <taxon>Bacteria</taxon>
        <taxon>Pseudomonadati</taxon>
        <taxon>Pseudomonadota</taxon>
        <taxon>Betaproteobacteria</taxon>
        <taxon>Burkholderiales</taxon>
        <taxon>Oxalobacteraceae</taxon>
        <taxon>Oxalobacter</taxon>
    </lineage>
</organism>
<dbReference type="HOGENOM" id="CLU_2181243_0_0_4"/>
<dbReference type="Gene3D" id="1.10.260.40">
    <property type="entry name" value="lambda repressor-like DNA-binding domains"/>
    <property type="match status" value="1"/>
</dbReference>